<feature type="region of interest" description="Disordered" evidence="1">
    <location>
        <begin position="158"/>
        <end position="180"/>
    </location>
</feature>
<sequence>MTRKRFFFPDIRSYALVGVELLASVCECRQREKQSHRRAVLVKGPQRFSKSKDIAIQGKASIFQRPHHNRKDQDHYKYQSSAEIRRGNVRDSDTNQMHENQLASSAYNGVSFNCAKSAVKSDNTSHSHIRADAHSQFTLKEHDQAEYNIDKNWKLQMQRKGNSEHSSVSNIERDWDNNSDNDYNPHEDRYKHSRIPGITNVESPAVFHFPNNSIFRAGSEDSAEDLGIIEEEIERAQRVKLVTVKGGHVQGGYITSRTEDGREIFIPASYTAKSASGGNSGSSGYGSSTGGYSSEFHRQVHKTASAATVSSFEDDILEVLPGMTDVEERPKRHSEGMLKELFKAKRDALEEGLIESYEERVRRSELGSKFDDLPDGVVFPKKNKDKNHNPTVEELLTGHRPSVDTSQALSEQYPHTEQEVQQLKEEPQHHPKLPNSNNISDVACNNHTSNQTNKRKNTNSKSEILSSSKRPVTAEPITSATSITQRLQRGVSRPLSASNTSFREWNARSSLKRNKARAALKRALSSKGNQRVPHHLHQDVEEERGLRLREIEKKYSNRPGSSISQVSSVDSEFDCAEEDIINIQKAQARSQGIVLPPPEQTPGGTNMSTAPVFSPASGLPEVEEGPALHHFQRLKEPVRTNNVKEPSPKPTVARKPSTKSRPAPPPPPNDILAPITIKSAPKPISSHVTNEAVVVPIEKEPVSVSEFDTDTQSVSHHHADESFTSVDPASSSKSSSSNTYSNASSPSDQAAEKIESDMKDIINSSATSEGHRHRGNTAFPPGIRLIDSGFDSESISSEESCLCAAAALEPIDDGDASGPSEIFSQGTCSCACSNCLGSNPRRDGRNGSSWTGSQDSESWSNSNSFSSYDANMHRRMLPVKRESDVSGCVLAPDEQYPLPSHGSRSGRSNSLHPHTAYSPKRNHRRPSKKYGQQTSSASETSSVASRRYRELVKKGVPLRVSVVAADSGKLDDKDHNSSSVKVDDMQCDKIQADGHLFNDLQQKGFFERGRTTQTLHYVDSPRSNHFSEDENDETEEDERYQGLSPIPSLEDIIKEIPDETGQFPDETKAFLNRPESEVSIKALQAVLTRTGSSTDEKTSHPAELIIDRIFTHQGPSESMVSTFGLSQNGLDLDVSAIREVAMLPGPGSPYDLAVGVDIVGLLAGMDGRHVTYCHRLSSQLHLVSISDLLPATPEAFEKLRLRLQQTGRVGRIGNQILDSVLACWLYSSPPTSTTVMEQLSDKITETEL</sequence>
<feature type="compositionally biased region" description="Polar residues" evidence="1">
    <location>
        <begin position="602"/>
        <end position="611"/>
    </location>
</feature>
<feature type="compositionally biased region" description="Polar residues" evidence="1">
    <location>
        <begin position="459"/>
        <end position="487"/>
    </location>
</feature>
<feature type="region of interest" description="Disordered" evidence="1">
    <location>
        <begin position="368"/>
        <end position="545"/>
    </location>
</feature>
<feature type="region of interest" description="Disordered" evidence="1">
    <location>
        <begin position="706"/>
        <end position="755"/>
    </location>
</feature>
<accession>A0A433U1D0</accession>
<feature type="compositionally biased region" description="Low complexity" evidence="1">
    <location>
        <begin position="934"/>
        <end position="945"/>
    </location>
</feature>
<reference evidence="2 3" key="1">
    <citation type="submission" date="2019-01" db="EMBL/GenBank/DDBJ databases">
        <title>A draft genome assembly of the solar-powered sea slug Elysia chlorotica.</title>
        <authorList>
            <person name="Cai H."/>
            <person name="Li Q."/>
            <person name="Fang X."/>
            <person name="Li J."/>
            <person name="Curtis N.E."/>
            <person name="Altenburger A."/>
            <person name="Shibata T."/>
            <person name="Feng M."/>
            <person name="Maeda T."/>
            <person name="Schwartz J.A."/>
            <person name="Shigenobu S."/>
            <person name="Lundholm N."/>
            <person name="Nishiyama T."/>
            <person name="Yang H."/>
            <person name="Hasebe M."/>
            <person name="Li S."/>
            <person name="Pierce S.K."/>
            <person name="Wang J."/>
        </authorList>
    </citation>
    <scope>NUCLEOTIDE SEQUENCE [LARGE SCALE GENOMIC DNA]</scope>
    <source>
        <strain evidence="2">EC2010</strain>
        <tissue evidence="2">Whole organism of an adult</tissue>
    </source>
</reference>
<dbReference type="EMBL" id="RQTK01000104">
    <property type="protein sequence ID" value="RUS87654.1"/>
    <property type="molecule type" value="Genomic_DNA"/>
</dbReference>
<dbReference type="AlphaFoldDB" id="A0A433U1D0"/>
<evidence type="ECO:0000313" key="3">
    <source>
        <dbReference type="Proteomes" id="UP000271974"/>
    </source>
</evidence>
<dbReference type="OrthoDB" id="6163056at2759"/>
<feature type="compositionally biased region" description="Basic residues" evidence="1">
    <location>
        <begin position="510"/>
        <end position="520"/>
    </location>
</feature>
<proteinExistence type="predicted"/>
<feature type="region of interest" description="Disordered" evidence="1">
    <location>
        <begin position="842"/>
        <end position="863"/>
    </location>
</feature>
<feature type="compositionally biased region" description="Polar residues" evidence="1">
    <location>
        <begin position="434"/>
        <end position="452"/>
    </location>
</feature>
<protein>
    <submittedName>
        <fullName evidence="2">Uncharacterized protein</fullName>
    </submittedName>
</protein>
<feature type="compositionally biased region" description="Low complexity" evidence="1">
    <location>
        <begin position="724"/>
        <end position="748"/>
    </location>
</feature>
<feature type="compositionally biased region" description="Polar residues" evidence="1">
    <location>
        <begin position="902"/>
        <end position="912"/>
    </location>
</feature>
<keyword evidence="3" id="KW-1185">Reference proteome</keyword>
<dbReference type="Proteomes" id="UP000271974">
    <property type="component" value="Unassembled WGS sequence"/>
</dbReference>
<comment type="caution">
    <text evidence="2">The sequence shown here is derived from an EMBL/GenBank/DDBJ whole genome shotgun (WGS) entry which is preliminary data.</text>
</comment>
<gene>
    <name evidence="2" type="ORF">EGW08_004577</name>
</gene>
<feature type="compositionally biased region" description="Polar residues" evidence="1">
    <location>
        <begin position="403"/>
        <end position="413"/>
    </location>
</feature>
<feature type="compositionally biased region" description="Polar residues" evidence="1">
    <location>
        <begin position="495"/>
        <end position="509"/>
    </location>
</feature>
<evidence type="ECO:0000256" key="1">
    <source>
        <dbReference type="SAM" id="MobiDB-lite"/>
    </source>
</evidence>
<evidence type="ECO:0000313" key="2">
    <source>
        <dbReference type="EMBL" id="RUS87654.1"/>
    </source>
</evidence>
<feature type="region of interest" description="Disordered" evidence="1">
    <location>
        <begin position="1020"/>
        <end position="1041"/>
    </location>
</feature>
<name>A0A433U1D0_ELYCH</name>
<organism evidence="2 3">
    <name type="scientific">Elysia chlorotica</name>
    <name type="common">Eastern emerald elysia</name>
    <name type="synonym">Sea slug</name>
    <dbReference type="NCBI Taxonomy" id="188477"/>
    <lineage>
        <taxon>Eukaryota</taxon>
        <taxon>Metazoa</taxon>
        <taxon>Spiralia</taxon>
        <taxon>Lophotrochozoa</taxon>
        <taxon>Mollusca</taxon>
        <taxon>Gastropoda</taxon>
        <taxon>Heterobranchia</taxon>
        <taxon>Euthyneura</taxon>
        <taxon>Panpulmonata</taxon>
        <taxon>Sacoglossa</taxon>
        <taxon>Placobranchoidea</taxon>
        <taxon>Plakobranchidae</taxon>
        <taxon>Elysia</taxon>
    </lineage>
</organism>
<feature type="region of interest" description="Disordered" evidence="1">
    <location>
        <begin position="890"/>
        <end position="946"/>
    </location>
</feature>
<feature type="compositionally biased region" description="Basic and acidic residues" evidence="1">
    <location>
        <begin position="536"/>
        <end position="545"/>
    </location>
</feature>
<feature type="compositionally biased region" description="Basic and acidic residues" evidence="1">
    <location>
        <begin position="414"/>
        <end position="429"/>
    </location>
</feature>
<feature type="compositionally biased region" description="Acidic residues" evidence="1">
    <location>
        <begin position="1029"/>
        <end position="1038"/>
    </location>
</feature>
<feature type="region of interest" description="Disordered" evidence="1">
    <location>
        <begin position="589"/>
        <end position="675"/>
    </location>
</feature>
<feature type="compositionally biased region" description="Low complexity" evidence="1">
    <location>
        <begin position="853"/>
        <end position="863"/>
    </location>
</feature>